<evidence type="ECO:0000313" key="1">
    <source>
        <dbReference type="EMBL" id="PTI50828.1"/>
    </source>
</evidence>
<gene>
    <name evidence="1" type="ORF">BU085_07320</name>
</gene>
<dbReference type="EMBL" id="PZEV01000021">
    <property type="protein sequence ID" value="PTI50828.1"/>
    <property type="molecule type" value="Genomic_DNA"/>
</dbReference>
<dbReference type="Proteomes" id="UP000240717">
    <property type="component" value="Unassembled WGS sequence"/>
</dbReference>
<dbReference type="AlphaFoldDB" id="A0A2T4PZZ1"/>
<organism evidence="1 2">
    <name type="scientific">Staphylococcus warneri</name>
    <dbReference type="NCBI Taxonomy" id="1292"/>
    <lineage>
        <taxon>Bacteria</taxon>
        <taxon>Bacillati</taxon>
        <taxon>Bacillota</taxon>
        <taxon>Bacilli</taxon>
        <taxon>Bacillales</taxon>
        <taxon>Staphylococcaceae</taxon>
        <taxon>Staphylococcus</taxon>
    </lineage>
</organism>
<reference evidence="1 2" key="1">
    <citation type="journal article" date="2016" name="Front. Microbiol.">
        <title>Comprehensive Phylogenetic Analysis of Bovine Non-aureus Staphylococci Species Based on Whole-Genome Sequencing.</title>
        <authorList>
            <person name="Naushad S."/>
            <person name="Barkema H.W."/>
            <person name="Luby C."/>
            <person name="Condas L.A."/>
            <person name="Nobrega D.B."/>
            <person name="Carson D.A."/>
            <person name="De Buck J."/>
        </authorList>
    </citation>
    <scope>NUCLEOTIDE SEQUENCE [LARGE SCALE GENOMIC DNA]</scope>
    <source>
        <strain evidence="1 2">SNUC 2993</strain>
    </source>
</reference>
<accession>A0A2T4PZZ1</accession>
<dbReference type="InterPro" id="IPR047903">
    <property type="entry name" value="NDxxF_lipo"/>
</dbReference>
<sequence>MRYKRLTSVLLTSSLILGACSGHDDHEKINKNDDEKLPPIPKKVFVDQKSNKQLSEKELKKSIKTYLNTNKDLADNITDLGSETNLNKKDKKKLNKLQHMSKENDQNFEDYIRKNELPKGYKKGTELTGKYTKETNDYLNQLTSKLQKLDKKDTKEIDKLNSKYKDKVKGKQQKKVENFLKDKDIETKAFEK</sequence>
<proteinExistence type="predicted"/>
<keyword evidence="1" id="KW-0449">Lipoprotein</keyword>
<comment type="caution">
    <text evidence="1">The sequence shown here is derived from an EMBL/GenBank/DDBJ whole genome shotgun (WGS) entry which is preliminary data.</text>
</comment>
<dbReference type="PROSITE" id="PS51257">
    <property type="entry name" value="PROKAR_LIPOPROTEIN"/>
    <property type="match status" value="1"/>
</dbReference>
<dbReference type="RefSeq" id="WP_107532857.1">
    <property type="nucleotide sequence ID" value="NZ_PZEV01000021.1"/>
</dbReference>
<dbReference type="NCBIfam" id="NF033193">
    <property type="entry name" value="lipo_NDxxF"/>
    <property type="match status" value="1"/>
</dbReference>
<protein>
    <submittedName>
        <fullName evidence="1">NDxxF motif lipoprotein</fullName>
    </submittedName>
</protein>
<name>A0A2T4PZZ1_STAWA</name>
<evidence type="ECO:0000313" key="2">
    <source>
        <dbReference type="Proteomes" id="UP000240717"/>
    </source>
</evidence>